<dbReference type="STRING" id="228958.SAMN04488007_2271"/>
<feature type="domain" description="FAD-binding FR-type" evidence="1">
    <location>
        <begin position="10"/>
        <end position="117"/>
    </location>
</feature>
<dbReference type="InterPro" id="IPR017927">
    <property type="entry name" value="FAD-bd_FR_type"/>
</dbReference>
<sequence>MGLMETIIKKVLEKGIILTKTKISDSVYKIRIQSDGIADYDFVPGHFLRLGVGIDQDEISLKDKVRSYSVWDINKENSTIDIAIATHSNGIGAKWVETCKPNDTVYFKWKKGKFLVDDSADSYLMIGDLSALSHLYIINRNLSDNKQIESIIYSENMDDFFPDVNGANPFDFNVMSENPSVEIIQKLNSIIPEMKGETIVYIAGDSRVCVTLTNYFRKELNWSAKQIKTKPFWNPDKKGLE</sequence>
<gene>
    <name evidence="2" type="ORF">SAMN04488007_2271</name>
</gene>
<dbReference type="GO" id="GO:0016491">
    <property type="term" value="F:oxidoreductase activity"/>
    <property type="evidence" value="ECO:0007669"/>
    <property type="project" value="InterPro"/>
</dbReference>
<dbReference type="InterPro" id="IPR039374">
    <property type="entry name" value="SIP_fam"/>
</dbReference>
<reference evidence="3" key="1">
    <citation type="submission" date="2016-11" db="EMBL/GenBank/DDBJ databases">
        <authorList>
            <person name="Varghese N."/>
            <person name="Submissions S."/>
        </authorList>
    </citation>
    <scope>NUCLEOTIDE SEQUENCE [LARGE SCALE GENOMIC DNA]</scope>
    <source>
        <strain evidence="3">DSM 16478</strain>
    </source>
</reference>
<proteinExistence type="predicted"/>
<dbReference type="Gene3D" id="3.40.50.80">
    <property type="entry name" value="Nucleotide-binding domain of ferredoxin-NADP reductase (FNR) module"/>
    <property type="match status" value="1"/>
</dbReference>
<evidence type="ECO:0000259" key="1">
    <source>
        <dbReference type="PROSITE" id="PS51384"/>
    </source>
</evidence>
<dbReference type="PROSITE" id="PS51384">
    <property type="entry name" value="FAD_FR"/>
    <property type="match status" value="1"/>
</dbReference>
<dbReference type="Proteomes" id="UP000184314">
    <property type="component" value="Unassembled WGS sequence"/>
</dbReference>
<dbReference type="AlphaFoldDB" id="A0A1M6QBU4"/>
<dbReference type="Pfam" id="PF04954">
    <property type="entry name" value="SIP"/>
    <property type="match status" value="1"/>
</dbReference>
<keyword evidence="3" id="KW-1185">Reference proteome</keyword>
<dbReference type="InterPro" id="IPR007037">
    <property type="entry name" value="SIP_rossman_dom"/>
</dbReference>
<evidence type="ECO:0000313" key="2">
    <source>
        <dbReference type="EMBL" id="SHK17759.1"/>
    </source>
</evidence>
<dbReference type="PANTHER" id="PTHR30157">
    <property type="entry name" value="FERRIC REDUCTASE, NADPH-DEPENDENT"/>
    <property type="match status" value="1"/>
</dbReference>
<accession>A0A1M6QBU4</accession>
<dbReference type="RefSeq" id="WP_073244222.1">
    <property type="nucleotide sequence ID" value="NZ_FQZX01000002.1"/>
</dbReference>
<dbReference type="Gene3D" id="2.40.30.10">
    <property type="entry name" value="Translation factors"/>
    <property type="match status" value="1"/>
</dbReference>
<dbReference type="Pfam" id="PF00970">
    <property type="entry name" value="FAD_binding_6"/>
    <property type="match status" value="1"/>
</dbReference>
<dbReference type="OrthoDB" id="3745257at2"/>
<dbReference type="InterPro" id="IPR017938">
    <property type="entry name" value="Riboflavin_synthase-like_b-brl"/>
</dbReference>
<dbReference type="InterPro" id="IPR008333">
    <property type="entry name" value="Cbr1-like_FAD-bd_dom"/>
</dbReference>
<dbReference type="EMBL" id="FQZX01000002">
    <property type="protein sequence ID" value="SHK17759.1"/>
    <property type="molecule type" value="Genomic_DNA"/>
</dbReference>
<dbReference type="SUPFAM" id="SSF63380">
    <property type="entry name" value="Riboflavin synthase domain-like"/>
    <property type="match status" value="1"/>
</dbReference>
<protein>
    <submittedName>
        <fullName evidence="2">NADPH-dependent ferric siderophore reductase, contains FAD-binding and SIP domains</fullName>
    </submittedName>
</protein>
<name>A0A1M6QBU4_9FLAO</name>
<organism evidence="2 3">
    <name type="scientific">Maribacter aquivivus</name>
    <dbReference type="NCBI Taxonomy" id="228958"/>
    <lineage>
        <taxon>Bacteria</taxon>
        <taxon>Pseudomonadati</taxon>
        <taxon>Bacteroidota</taxon>
        <taxon>Flavobacteriia</taxon>
        <taxon>Flavobacteriales</taxon>
        <taxon>Flavobacteriaceae</taxon>
        <taxon>Maribacter</taxon>
    </lineage>
</organism>
<dbReference type="InterPro" id="IPR039261">
    <property type="entry name" value="FNR_nucleotide-bd"/>
</dbReference>
<evidence type="ECO:0000313" key="3">
    <source>
        <dbReference type="Proteomes" id="UP000184314"/>
    </source>
</evidence>
<dbReference type="PANTHER" id="PTHR30157:SF0">
    <property type="entry name" value="NADPH-DEPENDENT FERRIC-CHELATE REDUCTASE"/>
    <property type="match status" value="1"/>
</dbReference>